<dbReference type="PROSITE" id="PS51186">
    <property type="entry name" value="GNAT"/>
    <property type="match status" value="1"/>
</dbReference>
<protein>
    <submittedName>
        <fullName evidence="8">GNAT family N-acetyltransferase</fullName>
    </submittedName>
</protein>
<feature type="domain" description="N-acetyltransferase" evidence="7">
    <location>
        <begin position="9"/>
        <end position="170"/>
    </location>
</feature>
<keyword evidence="3" id="KW-1277">Toxin-antitoxin system</keyword>
<evidence type="ECO:0000256" key="2">
    <source>
        <dbReference type="ARBA" id="ARBA00022491"/>
    </source>
</evidence>
<dbReference type="InterPro" id="IPR016181">
    <property type="entry name" value="Acyl_CoA_acyltransferase"/>
</dbReference>
<reference evidence="8 9" key="1">
    <citation type="submission" date="2017-02" db="EMBL/GenBank/DDBJ databases">
        <title>Draft genome sequence of Haemophilus felis CCUG 31170 type strain.</title>
        <authorList>
            <person name="Engstrom-Jakobsson H."/>
            <person name="Salva-Serra F."/>
            <person name="Thorell K."/>
            <person name="Gonzales-Siles L."/>
            <person name="Karlsson R."/>
            <person name="Boulund F."/>
            <person name="Engstrand L."/>
            <person name="Kristiansson E."/>
            <person name="Moore E."/>
        </authorList>
    </citation>
    <scope>NUCLEOTIDE SEQUENCE [LARGE SCALE GENOMIC DNA]</scope>
    <source>
        <strain evidence="8 9">CCUG 31170</strain>
    </source>
</reference>
<evidence type="ECO:0000256" key="4">
    <source>
        <dbReference type="ARBA" id="ARBA00022679"/>
    </source>
</evidence>
<dbReference type="OrthoDB" id="9799147at2"/>
<evidence type="ECO:0000256" key="1">
    <source>
        <dbReference type="ARBA" id="ARBA00009342"/>
    </source>
</evidence>
<name>A0A1T0B6W0_9PAST</name>
<dbReference type="AlphaFoldDB" id="A0A1T0B6W0"/>
<sequence>MENEKLKNLTVLPLEALGIKKASFSCSVKALECYFHQYASQDVKKGLAKCFVLIENAQSKIIGYYTLSALSIPISDIPKERINKGIPYPNIPAVLIGRLAIDDRFQKQGYGKFLIADAMYKIKNTTVGSAILVVEAKDDNAASFYERLGFIEFRHLENKQRKLFYPLTNIIK</sequence>
<evidence type="ECO:0000256" key="5">
    <source>
        <dbReference type="ARBA" id="ARBA00023315"/>
    </source>
</evidence>
<comment type="caution">
    <text evidence="8">The sequence shown here is derived from an EMBL/GenBank/DDBJ whole genome shotgun (WGS) entry which is preliminary data.</text>
</comment>
<dbReference type="STRING" id="123822.B0188_03345"/>
<dbReference type="GO" id="GO:0016747">
    <property type="term" value="F:acyltransferase activity, transferring groups other than amino-acyl groups"/>
    <property type="evidence" value="ECO:0007669"/>
    <property type="project" value="InterPro"/>
</dbReference>
<keyword evidence="2" id="KW-0678">Repressor</keyword>
<dbReference type="PANTHER" id="PTHR36449">
    <property type="entry name" value="ACETYLTRANSFERASE-RELATED"/>
    <property type="match status" value="1"/>
</dbReference>
<keyword evidence="9" id="KW-1185">Reference proteome</keyword>
<evidence type="ECO:0000259" key="7">
    <source>
        <dbReference type="PROSITE" id="PS51186"/>
    </source>
</evidence>
<dbReference type="Gene3D" id="3.40.630.30">
    <property type="match status" value="1"/>
</dbReference>
<dbReference type="Pfam" id="PF13508">
    <property type="entry name" value="Acetyltransf_7"/>
    <property type="match status" value="1"/>
</dbReference>
<dbReference type="PANTHER" id="PTHR36449:SF1">
    <property type="entry name" value="ACETYLTRANSFERASE"/>
    <property type="match status" value="1"/>
</dbReference>
<keyword evidence="4 8" id="KW-0808">Transferase</keyword>
<dbReference type="EMBL" id="MUYB01000012">
    <property type="protein sequence ID" value="OOS05824.1"/>
    <property type="molecule type" value="Genomic_DNA"/>
</dbReference>
<dbReference type="InterPro" id="IPR000182">
    <property type="entry name" value="GNAT_dom"/>
</dbReference>
<dbReference type="SUPFAM" id="SSF55729">
    <property type="entry name" value="Acyl-CoA N-acyltransferases (Nat)"/>
    <property type="match status" value="1"/>
</dbReference>
<keyword evidence="5" id="KW-0012">Acyltransferase</keyword>
<gene>
    <name evidence="8" type="ORF">B0188_03345</name>
</gene>
<evidence type="ECO:0000313" key="9">
    <source>
        <dbReference type="Proteomes" id="UP000190023"/>
    </source>
</evidence>
<dbReference type="Proteomes" id="UP000190023">
    <property type="component" value="Unassembled WGS sequence"/>
</dbReference>
<comment type="catalytic activity">
    <reaction evidence="6">
        <text>glycyl-tRNA(Gly) + acetyl-CoA = N-acetylglycyl-tRNA(Gly) + CoA + H(+)</text>
        <dbReference type="Rhea" id="RHEA:81867"/>
        <dbReference type="Rhea" id="RHEA-COMP:9683"/>
        <dbReference type="Rhea" id="RHEA-COMP:19766"/>
        <dbReference type="ChEBI" id="CHEBI:15378"/>
        <dbReference type="ChEBI" id="CHEBI:57287"/>
        <dbReference type="ChEBI" id="CHEBI:57288"/>
        <dbReference type="ChEBI" id="CHEBI:78522"/>
        <dbReference type="ChEBI" id="CHEBI:232036"/>
    </reaction>
</comment>
<comment type="similarity">
    <text evidence="1">Belongs to the acetyltransferase family. GNAT subfamily.</text>
</comment>
<evidence type="ECO:0000313" key="8">
    <source>
        <dbReference type="EMBL" id="OOS05824.1"/>
    </source>
</evidence>
<proteinExistence type="inferred from homology"/>
<evidence type="ECO:0000256" key="3">
    <source>
        <dbReference type="ARBA" id="ARBA00022649"/>
    </source>
</evidence>
<evidence type="ECO:0000256" key="6">
    <source>
        <dbReference type="ARBA" id="ARBA00049880"/>
    </source>
</evidence>
<accession>A0A1T0B6W0</accession>
<organism evidence="8 9">
    <name type="scientific">[Haemophilus] felis</name>
    <dbReference type="NCBI Taxonomy" id="123822"/>
    <lineage>
        <taxon>Bacteria</taxon>
        <taxon>Pseudomonadati</taxon>
        <taxon>Pseudomonadota</taxon>
        <taxon>Gammaproteobacteria</taxon>
        <taxon>Pasteurellales</taxon>
        <taxon>Pasteurellaceae</taxon>
    </lineage>
</organism>